<evidence type="ECO:0000313" key="3">
    <source>
        <dbReference type="Proteomes" id="UP001597024"/>
    </source>
</evidence>
<evidence type="ECO:0000313" key="2">
    <source>
        <dbReference type="EMBL" id="MFD0884668.1"/>
    </source>
</evidence>
<dbReference type="EMBL" id="JBHTHX010000206">
    <property type="protein sequence ID" value="MFD0884668.1"/>
    <property type="molecule type" value="Genomic_DNA"/>
</dbReference>
<gene>
    <name evidence="2" type="ORF">ACFQ08_08895</name>
</gene>
<comment type="caution">
    <text evidence="2">The sequence shown here is derived from an EMBL/GenBank/DDBJ whole genome shotgun (WGS) entry which is preliminary data.</text>
</comment>
<organism evidence="2 3">
    <name type="scientific">Streptosporangium algeriense</name>
    <dbReference type="NCBI Taxonomy" id="1682748"/>
    <lineage>
        <taxon>Bacteria</taxon>
        <taxon>Bacillati</taxon>
        <taxon>Actinomycetota</taxon>
        <taxon>Actinomycetes</taxon>
        <taxon>Streptosporangiales</taxon>
        <taxon>Streptosporangiaceae</taxon>
        <taxon>Streptosporangium</taxon>
    </lineage>
</organism>
<evidence type="ECO:0008006" key="4">
    <source>
        <dbReference type="Google" id="ProtNLM"/>
    </source>
</evidence>
<protein>
    <recommendedName>
        <fullName evidence="4">Peptidase inhibitor family I36</fullName>
    </recommendedName>
</protein>
<dbReference type="Proteomes" id="UP001597024">
    <property type="component" value="Unassembled WGS sequence"/>
</dbReference>
<feature type="signal peptide" evidence="1">
    <location>
        <begin position="1"/>
        <end position="31"/>
    </location>
</feature>
<keyword evidence="1" id="KW-0732">Signal</keyword>
<keyword evidence="3" id="KW-1185">Reference proteome</keyword>
<name>A0ABW3DLK6_9ACTN</name>
<evidence type="ECO:0000256" key="1">
    <source>
        <dbReference type="SAM" id="SignalP"/>
    </source>
</evidence>
<proteinExistence type="predicted"/>
<sequence>MRISSRIVTFAVTTISAGGLALAALTAPALAVSPLTSSSITPYAQAAAQVNANGAAGGYWSRGCDAGRACIELSGGRRGPGGPWWNVDGCGYHTINDHYKRGKAHGNGFDVIYADGRWDRVQPWSSRSLDPNNRVTGVNVLC</sequence>
<feature type="chain" id="PRO_5046204418" description="Peptidase inhibitor family I36" evidence="1">
    <location>
        <begin position="32"/>
        <end position="142"/>
    </location>
</feature>
<accession>A0ABW3DLK6</accession>
<reference evidence="3" key="1">
    <citation type="journal article" date="2019" name="Int. J. Syst. Evol. Microbiol.">
        <title>The Global Catalogue of Microorganisms (GCM) 10K type strain sequencing project: providing services to taxonomists for standard genome sequencing and annotation.</title>
        <authorList>
            <consortium name="The Broad Institute Genomics Platform"/>
            <consortium name="The Broad Institute Genome Sequencing Center for Infectious Disease"/>
            <person name="Wu L."/>
            <person name="Ma J."/>
        </authorList>
    </citation>
    <scope>NUCLEOTIDE SEQUENCE [LARGE SCALE GENOMIC DNA]</scope>
    <source>
        <strain evidence="3">CCUG 62974</strain>
    </source>
</reference>